<comment type="caution">
    <text evidence="2">The sequence shown here is derived from an EMBL/GenBank/DDBJ whole genome shotgun (WGS) entry which is preliminary data.</text>
</comment>
<dbReference type="CDD" id="cd03801">
    <property type="entry name" value="GT4_PimA-like"/>
    <property type="match status" value="1"/>
</dbReference>
<dbReference type="GO" id="GO:0009103">
    <property type="term" value="P:lipopolysaccharide biosynthetic process"/>
    <property type="evidence" value="ECO:0007669"/>
    <property type="project" value="TreeGrafter"/>
</dbReference>
<evidence type="ECO:0000313" key="2">
    <source>
        <dbReference type="EMBL" id="MBB6002418.1"/>
    </source>
</evidence>
<sequence>MKYSKKKTLLIVTECLPYPLNSGGNIAQFEMNDKLREHFNIIMIFPLHKGQETYFEELQSIWTDVKFFPFINSNTNRLHKLIYKKPLVWYNTFLKKRLLRMSNLAYIDDFILKNSKIFSSGYLDVEGGLVERVKRVIDDNQIDYIQVEFYELLTLISYLPQNIKRIFVNHELRYVRERRELELLTTEIPFLRYLFIRNKGYEISFMNEYDRVVTVSDDDCKELSKYLPSDKLYSSPLTIKLPKVEESKEISEIKKIIFLGGEEHFPNNDGIQWFIESCWEKLCKTYPNLQFSIVGKWSDDAQVKYSKYNNILFHGFVDDLGTVLKDGIFVVPIRIGSGMRMKIIDAVNYNLPFVTTTVGVEGLLFKNNIDCLHADDSQMFINSIAKLIEDKQLRENLSKNAKYTLLTEYSHDKLIGRRLNLYQTL</sequence>
<dbReference type="AlphaFoldDB" id="A0A841ENW2"/>
<protein>
    <submittedName>
        <fullName evidence="2">Glycosyltransferase involved in cell wall biosynthesis</fullName>
    </submittedName>
</protein>
<dbReference type="Pfam" id="PF13692">
    <property type="entry name" value="Glyco_trans_1_4"/>
    <property type="match status" value="1"/>
</dbReference>
<evidence type="ECO:0000256" key="1">
    <source>
        <dbReference type="ARBA" id="ARBA00022679"/>
    </source>
</evidence>
<dbReference type="EMBL" id="JACHKT010000005">
    <property type="protein sequence ID" value="MBB6002418.1"/>
    <property type="molecule type" value="Genomic_DNA"/>
</dbReference>
<accession>A0A841ENW2</accession>
<organism evidence="2 3">
    <name type="scientific">Arcicella rosea</name>
    <dbReference type="NCBI Taxonomy" id="502909"/>
    <lineage>
        <taxon>Bacteria</taxon>
        <taxon>Pseudomonadati</taxon>
        <taxon>Bacteroidota</taxon>
        <taxon>Cytophagia</taxon>
        <taxon>Cytophagales</taxon>
        <taxon>Flectobacillaceae</taxon>
        <taxon>Arcicella</taxon>
    </lineage>
</organism>
<reference evidence="2 3" key="1">
    <citation type="submission" date="2020-08" db="EMBL/GenBank/DDBJ databases">
        <title>Functional genomics of gut bacteria from endangered species of beetles.</title>
        <authorList>
            <person name="Carlos-Shanley C."/>
        </authorList>
    </citation>
    <scope>NUCLEOTIDE SEQUENCE [LARGE SCALE GENOMIC DNA]</scope>
    <source>
        <strain evidence="2 3">S00070</strain>
    </source>
</reference>
<gene>
    <name evidence="2" type="ORF">HNP25_001070</name>
</gene>
<dbReference type="SUPFAM" id="SSF53756">
    <property type="entry name" value="UDP-Glycosyltransferase/glycogen phosphorylase"/>
    <property type="match status" value="1"/>
</dbReference>
<keyword evidence="3" id="KW-1185">Reference proteome</keyword>
<dbReference type="PANTHER" id="PTHR46401:SF2">
    <property type="entry name" value="GLYCOSYLTRANSFERASE WBBK-RELATED"/>
    <property type="match status" value="1"/>
</dbReference>
<proteinExistence type="predicted"/>
<dbReference type="RefSeq" id="WP_184131367.1">
    <property type="nucleotide sequence ID" value="NZ_JACHKT010000005.1"/>
</dbReference>
<name>A0A841ENW2_9BACT</name>
<dbReference type="Proteomes" id="UP000524404">
    <property type="component" value="Unassembled WGS sequence"/>
</dbReference>
<evidence type="ECO:0000313" key="3">
    <source>
        <dbReference type="Proteomes" id="UP000524404"/>
    </source>
</evidence>
<dbReference type="GO" id="GO:0016757">
    <property type="term" value="F:glycosyltransferase activity"/>
    <property type="evidence" value="ECO:0007669"/>
    <property type="project" value="TreeGrafter"/>
</dbReference>
<keyword evidence="1 2" id="KW-0808">Transferase</keyword>
<dbReference type="PANTHER" id="PTHR46401">
    <property type="entry name" value="GLYCOSYLTRANSFERASE WBBK-RELATED"/>
    <property type="match status" value="1"/>
</dbReference>
<dbReference type="Gene3D" id="3.40.50.2000">
    <property type="entry name" value="Glycogen Phosphorylase B"/>
    <property type="match status" value="2"/>
</dbReference>